<name>A0AAD7U0D2_9APHY</name>
<feature type="compositionally biased region" description="Basic residues" evidence="6">
    <location>
        <begin position="726"/>
        <end position="740"/>
    </location>
</feature>
<feature type="region of interest" description="Disordered" evidence="6">
    <location>
        <begin position="399"/>
        <end position="422"/>
    </location>
</feature>
<dbReference type="GO" id="GO:0031261">
    <property type="term" value="C:DNA replication preinitiation complex"/>
    <property type="evidence" value="ECO:0007669"/>
    <property type="project" value="TreeGrafter"/>
</dbReference>
<dbReference type="GO" id="GO:0003688">
    <property type="term" value="F:DNA replication origin binding"/>
    <property type="evidence" value="ECO:0007669"/>
    <property type="project" value="TreeGrafter"/>
</dbReference>
<evidence type="ECO:0000256" key="6">
    <source>
        <dbReference type="SAM" id="MobiDB-lite"/>
    </source>
</evidence>
<dbReference type="InterPro" id="IPR045667">
    <property type="entry name" value="ORC3_N"/>
</dbReference>
<organism evidence="9 10">
    <name type="scientific">Trametes cubensis</name>
    <dbReference type="NCBI Taxonomy" id="1111947"/>
    <lineage>
        <taxon>Eukaryota</taxon>
        <taxon>Fungi</taxon>
        <taxon>Dikarya</taxon>
        <taxon>Basidiomycota</taxon>
        <taxon>Agaricomycotina</taxon>
        <taxon>Agaricomycetes</taxon>
        <taxon>Polyporales</taxon>
        <taxon>Polyporaceae</taxon>
        <taxon>Trametes</taxon>
    </lineage>
</organism>
<evidence type="ECO:0000256" key="1">
    <source>
        <dbReference type="ARBA" id="ARBA00004123"/>
    </source>
</evidence>
<feature type="domain" description="Origin recognition complex subunit 3 N-terminal" evidence="7">
    <location>
        <begin position="24"/>
        <end position="360"/>
    </location>
</feature>
<dbReference type="CDD" id="cd20704">
    <property type="entry name" value="Orc3"/>
    <property type="match status" value="2"/>
</dbReference>
<evidence type="ECO:0000313" key="10">
    <source>
        <dbReference type="Proteomes" id="UP001215151"/>
    </source>
</evidence>
<evidence type="ECO:0000256" key="2">
    <source>
        <dbReference type="ARBA" id="ARBA00010977"/>
    </source>
</evidence>
<evidence type="ECO:0000256" key="4">
    <source>
        <dbReference type="ARBA" id="ARBA00023125"/>
    </source>
</evidence>
<dbReference type="AlphaFoldDB" id="A0AAD7U0D2"/>
<dbReference type="Pfam" id="PF18137">
    <property type="entry name" value="WHD_ORC"/>
    <property type="match status" value="1"/>
</dbReference>
<dbReference type="EMBL" id="JAPEVG010000030">
    <property type="protein sequence ID" value="KAJ8494911.1"/>
    <property type="molecule type" value="Genomic_DNA"/>
</dbReference>
<dbReference type="Proteomes" id="UP001215151">
    <property type="component" value="Unassembled WGS sequence"/>
</dbReference>
<keyword evidence="10" id="KW-1185">Reference proteome</keyword>
<reference evidence="9" key="1">
    <citation type="submission" date="2022-11" db="EMBL/GenBank/DDBJ databases">
        <title>Genome Sequence of Cubamyces cubensis.</title>
        <authorList>
            <person name="Buettner E."/>
        </authorList>
    </citation>
    <scope>NUCLEOTIDE SEQUENCE</scope>
    <source>
        <strain evidence="9">MPL-01</strain>
    </source>
</reference>
<accession>A0AAD7U0D2</accession>
<evidence type="ECO:0000256" key="5">
    <source>
        <dbReference type="ARBA" id="ARBA00023242"/>
    </source>
</evidence>
<dbReference type="InterPro" id="IPR040855">
    <property type="entry name" value="ORC_WH_C"/>
</dbReference>
<gene>
    <name evidence="9" type="ORF">ONZ51_g2047</name>
</gene>
<evidence type="ECO:0000313" key="9">
    <source>
        <dbReference type="EMBL" id="KAJ8494911.1"/>
    </source>
</evidence>
<feature type="compositionally biased region" description="Acidic residues" evidence="6">
    <location>
        <begin position="748"/>
        <end position="770"/>
    </location>
</feature>
<feature type="domain" description="Origin recognition complex subunit 3 winged helix C-terminal" evidence="8">
    <location>
        <begin position="623"/>
        <end position="809"/>
    </location>
</feature>
<dbReference type="PANTHER" id="PTHR12748:SF0">
    <property type="entry name" value="ORIGIN RECOGNITION COMPLEX SUBUNIT 3"/>
    <property type="match status" value="1"/>
</dbReference>
<comment type="similarity">
    <text evidence="2">Belongs to the ORC3 family.</text>
</comment>
<dbReference type="PANTHER" id="PTHR12748">
    <property type="entry name" value="ORIGIN RECOGNITION COMPLEX SUBUNIT 3"/>
    <property type="match status" value="1"/>
</dbReference>
<comment type="subcellular location">
    <subcellularLocation>
        <location evidence="1">Nucleus</location>
    </subcellularLocation>
</comment>
<dbReference type="GO" id="GO:0005664">
    <property type="term" value="C:nuclear origin of replication recognition complex"/>
    <property type="evidence" value="ECO:0007669"/>
    <property type="project" value="InterPro"/>
</dbReference>
<dbReference type="GO" id="GO:0006270">
    <property type="term" value="P:DNA replication initiation"/>
    <property type="evidence" value="ECO:0007669"/>
    <property type="project" value="TreeGrafter"/>
</dbReference>
<evidence type="ECO:0008006" key="11">
    <source>
        <dbReference type="Google" id="ProtNLM"/>
    </source>
</evidence>
<feature type="compositionally biased region" description="Low complexity" evidence="6">
    <location>
        <begin position="404"/>
        <end position="415"/>
    </location>
</feature>
<evidence type="ECO:0000259" key="7">
    <source>
        <dbReference type="Pfam" id="PF07034"/>
    </source>
</evidence>
<keyword evidence="3" id="KW-0235">DNA replication</keyword>
<sequence>MTEVGDTYQKDLDDASKVRGGVVCFIGDPEAHDARRLDVLRAEIYAGGKAREDRLNGDRTHSHVDEYELRMRAYRAAWDRCLNRVQSILRRLQAPVVDEVATKVTRAYVDVLPGLPYPELPVIALHGANSSLVGDIASRLEHGEATVLNGTRDSTRSAAPVSLQVHLDPAECGSVMNMMKGIVTGFVDRAPSVKRKPTASLANFDINLLRVWHAAQEGRPGLAVFLHDFEKFDAHVVQDVFYICSSYKRCRSMHVPQLPLVFILLMASPPVPSFLHSAYARSTLALLRIHPVVASSGVAMVKEVLTKTLFDPDFDPYIVLGPTMLEYITDFVTRHSASPDVLVSLLQLAYMKHFTHPLSLLALDHHITHVLTSETLTTSPELRPLVEALQVRLLTATSAETQARSRPTTPASPRRLNFVSREARTTTGSAQDLLECVSDARLEFYRHARRMRVAYSIATIAERVALGDSQGNSGRSAEGGGRLDHLEALSAVLRGRASSQVRYVCMAVKKLPLPRLRTLLQQLHAFLWELDSAEVKRDEEEARVFIVAKLNQLPPESEDPEAGDDQLPVPQTPAVKQLATALGDWLQAYIEERLVRLDEQTLWDIWYTGNTPFPSELINPAPRPTVVAALLHPYDFAHAHAELVRATTDASSPGSDATVRMGEGPPHEPELWELPDTSIAFRRYVEAGRMVNVYDWFESFAVVLETQRKKLRKRAKRAEQPPPRANGKHTAQKGRARSRSNSRAGMEVDQDQDMNDDDEEEDDEMDEEEEERWKVEVQARFIRALHELDYMGFVKHTGRKPDHVIRTIYDVPD</sequence>
<protein>
    <recommendedName>
        <fullName evidence="11">Origin recognition complex subunit 3</fullName>
    </recommendedName>
</protein>
<dbReference type="GO" id="GO:0005656">
    <property type="term" value="C:nuclear pre-replicative complex"/>
    <property type="evidence" value="ECO:0007669"/>
    <property type="project" value="TreeGrafter"/>
</dbReference>
<feature type="region of interest" description="Disordered" evidence="6">
    <location>
        <begin position="712"/>
        <end position="772"/>
    </location>
</feature>
<evidence type="ECO:0000256" key="3">
    <source>
        <dbReference type="ARBA" id="ARBA00022705"/>
    </source>
</evidence>
<feature type="region of interest" description="Disordered" evidence="6">
    <location>
        <begin position="649"/>
        <end position="672"/>
    </location>
</feature>
<comment type="caution">
    <text evidence="9">The sequence shown here is derived from an EMBL/GenBank/DDBJ whole genome shotgun (WGS) entry which is preliminary data.</text>
</comment>
<dbReference type="Pfam" id="PF07034">
    <property type="entry name" value="ORC3_N"/>
    <property type="match status" value="1"/>
</dbReference>
<keyword evidence="4" id="KW-0238">DNA-binding</keyword>
<keyword evidence="5" id="KW-0539">Nucleus</keyword>
<evidence type="ECO:0000259" key="8">
    <source>
        <dbReference type="Pfam" id="PF18137"/>
    </source>
</evidence>
<dbReference type="InterPro" id="IPR020795">
    <property type="entry name" value="ORC3"/>
</dbReference>
<proteinExistence type="inferred from homology"/>